<dbReference type="InterPro" id="IPR012394">
    <property type="entry name" value="Aldehyde_DH_NAD(P)"/>
</dbReference>
<evidence type="ECO:0000313" key="7">
    <source>
        <dbReference type="Proteomes" id="UP000184387"/>
    </source>
</evidence>
<dbReference type="PIRSF" id="PIRSF036492">
    <property type="entry name" value="ALDH"/>
    <property type="match status" value="1"/>
</dbReference>
<dbReference type="Gene3D" id="3.40.309.10">
    <property type="entry name" value="Aldehyde Dehydrogenase, Chain A, domain 2"/>
    <property type="match status" value="1"/>
</dbReference>
<evidence type="ECO:0000313" key="6">
    <source>
        <dbReference type="EMBL" id="SHI73511.1"/>
    </source>
</evidence>
<feature type="domain" description="Aldehyde dehydrogenase" evidence="5">
    <location>
        <begin position="4"/>
        <end position="422"/>
    </location>
</feature>
<accession>A0A1M6DK40</accession>
<keyword evidence="7" id="KW-1185">Reference proteome</keyword>
<protein>
    <recommendedName>
        <fullName evidence="3">Aldehyde dehydrogenase</fullName>
    </recommendedName>
</protein>
<evidence type="ECO:0000259" key="5">
    <source>
        <dbReference type="Pfam" id="PF00171"/>
    </source>
</evidence>
<keyword evidence="2 3" id="KW-0560">Oxidoreductase</keyword>
<dbReference type="RefSeq" id="WP_073132100.1">
    <property type="nucleotide sequence ID" value="NZ_FQZF01000004.1"/>
</dbReference>
<dbReference type="CDD" id="cd07087">
    <property type="entry name" value="ALDH_F3-13-14_CALDH-like"/>
    <property type="match status" value="1"/>
</dbReference>
<dbReference type="Gene3D" id="3.40.605.10">
    <property type="entry name" value="Aldehyde Dehydrogenase, Chain A, domain 1"/>
    <property type="match status" value="1"/>
</dbReference>
<dbReference type="GO" id="GO:0006081">
    <property type="term" value="P:aldehyde metabolic process"/>
    <property type="evidence" value="ECO:0007669"/>
    <property type="project" value="InterPro"/>
</dbReference>
<dbReference type="GO" id="GO:0005737">
    <property type="term" value="C:cytoplasm"/>
    <property type="evidence" value="ECO:0007669"/>
    <property type="project" value="TreeGrafter"/>
</dbReference>
<dbReference type="InterPro" id="IPR016162">
    <property type="entry name" value="Ald_DH_N"/>
</dbReference>
<dbReference type="STRING" id="198092.SAMN02745194_00980"/>
<dbReference type="FunFam" id="3.40.605.10:FF:000004">
    <property type="entry name" value="Aldehyde dehydrogenase"/>
    <property type="match status" value="1"/>
</dbReference>
<dbReference type="SUPFAM" id="SSF53720">
    <property type="entry name" value="ALDH-like"/>
    <property type="match status" value="1"/>
</dbReference>
<feature type="active site" evidence="4">
    <location>
        <position position="244"/>
    </location>
</feature>
<feature type="active site" evidence="4">
    <location>
        <position position="210"/>
    </location>
</feature>
<name>A0A1M6DK40_9PROT</name>
<dbReference type="GO" id="GO:0004029">
    <property type="term" value="F:aldehyde dehydrogenase (NAD+) activity"/>
    <property type="evidence" value="ECO:0007669"/>
    <property type="project" value="TreeGrafter"/>
</dbReference>
<dbReference type="EMBL" id="FQZF01000004">
    <property type="protein sequence ID" value="SHI73511.1"/>
    <property type="molecule type" value="Genomic_DNA"/>
</dbReference>
<evidence type="ECO:0000256" key="1">
    <source>
        <dbReference type="ARBA" id="ARBA00009986"/>
    </source>
</evidence>
<evidence type="ECO:0000256" key="4">
    <source>
        <dbReference type="PIRSR" id="PIRSR036492-1"/>
    </source>
</evidence>
<proteinExistence type="inferred from homology"/>
<dbReference type="PANTHER" id="PTHR43570">
    <property type="entry name" value="ALDEHYDE DEHYDROGENASE"/>
    <property type="match status" value="1"/>
</dbReference>
<sequence length="451" mass="48489">MAEALALLDAARACFATGRTLPLEDRRAALITLRDGLEAMEPELLAALHADLGKQEFEAWTSEILLVRQEIALTLKRLPRWAKERRVRGRWFHFPGRAALRVEPRGAVLILGPWNYPVQLCLVPLVSAIAAGNAVVLKPSEVAPATAAALARLAALCFAPGHVQVAQGGPELAAALTAQPFDHIFFTGSTETGRKVAEAAARNLATTTLELGGANPCIVDEGADPVLTARRIAWAKFLNAGQTCLAPNHLLVHESRAEPLIAALRETITRFYGADGRGMQRVVDARHLGRLKAVLARGRVLHGGAVDENALHLQPTLLADPDSALLREEIFGPILPIVTWRDRAELLAGLSGLPEPLALYVHTRDQGFADAVARALPSGGFCVNEHLVHCTVPDLPFGGVGPSGQGRYHGQAGFEAFSNARAIFRQPAGIDPPMRYPPYKTPLSIIKRLMG</sequence>
<dbReference type="Pfam" id="PF00171">
    <property type="entry name" value="Aldedh"/>
    <property type="match status" value="1"/>
</dbReference>
<gene>
    <name evidence="6" type="ORF">SAMN02745194_00980</name>
</gene>
<dbReference type="InterPro" id="IPR016160">
    <property type="entry name" value="Ald_DH_CS_CYS"/>
</dbReference>
<dbReference type="Proteomes" id="UP000184387">
    <property type="component" value="Unassembled WGS sequence"/>
</dbReference>
<dbReference type="PANTHER" id="PTHR43570:SF16">
    <property type="entry name" value="ALDEHYDE DEHYDROGENASE TYPE III, ISOFORM Q"/>
    <property type="match status" value="1"/>
</dbReference>
<dbReference type="InterPro" id="IPR015590">
    <property type="entry name" value="Aldehyde_DH_dom"/>
</dbReference>
<comment type="similarity">
    <text evidence="1 3">Belongs to the aldehyde dehydrogenase family.</text>
</comment>
<reference evidence="6 7" key="1">
    <citation type="submission" date="2016-11" db="EMBL/GenBank/DDBJ databases">
        <authorList>
            <person name="Jaros S."/>
            <person name="Januszkiewicz K."/>
            <person name="Wedrychowicz H."/>
        </authorList>
    </citation>
    <scope>NUCLEOTIDE SEQUENCE [LARGE SCALE GENOMIC DNA]</scope>
    <source>
        <strain evidence="6 7">DSM 14916</strain>
    </source>
</reference>
<evidence type="ECO:0000256" key="2">
    <source>
        <dbReference type="ARBA" id="ARBA00023002"/>
    </source>
</evidence>
<dbReference type="AlphaFoldDB" id="A0A1M6DK40"/>
<dbReference type="OrthoDB" id="9812625at2"/>
<dbReference type="PROSITE" id="PS00070">
    <property type="entry name" value="ALDEHYDE_DEHYDR_CYS"/>
    <property type="match status" value="1"/>
</dbReference>
<dbReference type="InterPro" id="IPR016161">
    <property type="entry name" value="Ald_DH/histidinol_DH"/>
</dbReference>
<dbReference type="InterPro" id="IPR016163">
    <property type="entry name" value="Ald_DH_C"/>
</dbReference>
<organism evidence="6 7">
    <name type="scientific">Muricoccus roseus</name>
    <dbReference type="NCBI Taxonomy" id="198092"/>
    <lineage>
        <taxon>Bacteria</taxon>
        <taxon>Pseudomonadati</taxon>
        <taxon>Pseudomonadota</taxon>
        <taxon>Alphaproteobacteria</taxon>
        <taxon>Acetobacterales</taxon>
        <taxon>Roseomonadaceae</taxon>
        <taxon>Muricoccus</taxon>
    </lineage>
</organism>
<evidence type="ECO:0000256" key="3">
    <source>
        <dbReference type="PIRNR" id="PIRNR036492"/>
    </source>
</evidence>